<evidence type="ECO:0000313" key="3">
    <source>
        <dbReference type="Proteomes" id="UP000009097"/>
    </source>
</evidence>
<sequence>MSGFNEEYSLTLEFTIQPPSDSHYWYSHLTLVEMKTKKSIMSTRLCHEGYQGCVATSALKNQSTGDIYLRKIVCNVEHDIPATGSPGGACGQEVHPAPSIPPSISPLDTEGIAGEASST</sequence>
<dbReference type="RefSeq" id="XP_018249393.1">
    <property type="nucleotide sequence ID" value="XM_018400780.1"/>
</dbReference>
<feature type="region of interest" description="Disordered" evidence="1">
    <location>
        <begin position="85"/>
        <end position="119"/>
    </location>
</feature>
<reference evidence="2" key="1">
    <citation type="submission" date="2007-04" db="EMBL/GenBank/DDBJ databases">
        <authorList>
            <consortium name="The Broad Institute Genome Sequencing Platform"/>
            <person name="Birren B."/>
            <person name="Lander E."/>
            <person name="Galagan J."/>
            <person name="Nusbaum C."/>
            <person name="Devon K."/>
            <person name="Ma L.-J."/>
            <person name="Jaffe D."/>
            <person name="Butler J."/>
            <person name="Alvarez P."/>
            <person name="Gnerre S."/>
            <person name="Grabherr M."/>
            <person name="Kleber M."/>
            <person name="Mauceli E."/>
            <person name="Brockman W."/>
            <person name="MacCallum I.A."/>
            <person name="Young S."/>
            <person name="LaButti K."/>
            <person name="DeCaprio D."/>
            <person name="Crawford M."/>
            <person name="Koehrsen M."/>
            <person name="Engels R."/>
            <person name="Montgomery P."/>
            <person name="Pearson M."/>
            <person name="Howarth C."/>
            <person name="Larson L."/>
            <person name="White J."/>
            <person name="O'Leary S."/>
            <person name="Kodira C."/>
            <person name="Zeng Q."/>
            <person name="Yandava C."/>
            <person name="Alvarado L."/>
            <person name="Kistler C."/>
            <person name="Shim W.-B."/>
            <person name="Kang S."/>
            <person name="Woloshuk C."/>
        </authorList>
    </citation>
    <scope>NUCLEOTIDE SEQUENCE</scope>
    <source>
        <strain evidence="2">4287</strain>
    </source>
</reference>
<dbReference type="OrthoDB" id="10290149at2759"/>
<evidence type="ECO:0000256" key="1">
    <source>
        <dbReference type="SAM" id="MobiDB-lite"/>
    </source>
</evidence>
<name>A0A0J9VJW9_FUSO4</name>
<accession>A0A0J9VJW9</accession>
<evidence type="ECO:0000313" key="2">
    <source>
        <dbReference type="EMBL" id="KNB11348.1"/>
    </source>
</evidence>
<dbReference type="Proteomes" id="UP000009097">
    <property type="component" value="Unassembled WGS sequence"/>
</dbReference>
<organism evidence="2 3">
    <name type="scientific">Fusarium oxysporum f. sp. lycopersici (strain 4287 / CBS 123668 / FGSC 9935 / NRRL 34936)</name>
    <name type="common">Fusarium vascular wilt of tomato</name>
    <dbReference type="NCBI Taxonomy" id="426428"/>
    <lineage>
        <taxon>Eukaryota</taxon>
        <taxon>Fungi</taxon>
        <taxon>Dikarya</taxon>
        <taxon>Ascomycota</taxon>
        <taxon>Pezizomycotina</taxon>
        <taxon>Sordariomycetes</taxon>
        <taxon>Hypocreomycetidae</taxon>
        <taxon>Hypocreales</taxon>
        <taxon>Nectriaceae</taxon>
        <taxon>Fusarium</taxon>
        <taxon>Fusarium oxysporum species complex</taxon>
    </lineage>
</organism>
<dbReference type="AlphaFoldDB" id="A0A0J9VJW9"/>
<proteinExistence type="predicted"/>
<dbReference type="GeneID" id="28961203"/>
<gene>
    <name evidence="2" type="ORF">FOXG_20497</name>
</gene>
<dbReference type="EMBL" id="DS231709">
    <property type="protein sequence ID" value="KNB11348.1"/>
    <property type="molecule type" value="Genomic_DNA"/>
</dbReference>
<reference evidence="2" key="2">
    <citation type="journal article" date="2010" name="Nature">
        <title>Comparative genomics reveals mobile pathogenicity chromosomes in Fusarium.</title>
        <authorList>
            <person name="Ma L.J."/>
            <person name="van der Does H.C."/>
            <person name="Borkovich K.A."/>
            <person name="Coleman J.J."/>
            <person name="Daboussi M.J."/>
            <person name="Di Pietro A."/>
            <person name="Dufresne M."/>
            <person name="Freitag M."/>
            <person name="Grabherr M."/>
            <person name="Henrissat B."/>
            <person name="Houterman P.M."/>
            <person name="Kang S."/>
            <person name="Shim W.B."/>
            <person name="Woloshuk C."/>
            <person name="Xie X."/>
            <person name="Xu J.R."/>
            <person name="Antoniw J."/>
            <person name="Baker S.E."/>
            <person name="Bluhm B.H."/>
            <person name="Breakspear A."/>
            <person name="Brown D.W."/>
            <person name="Butchko R.A."/>
            <person name="Chapman S."/>
            <person name="Coulson R."/>
            <person name="Coutinho P.M."/>
            <person name="Danchin E.G."/>
            <person name="Diener A."/>
            <person name="Gale L.R."/>
            <person name="Gardiner D.M."/>
            <person name="Goff S."/>
            <person name="Hammond-Kosack K.E."/>
            <person name="Hilburn K."/>
            <person name="Hua-Van A."/>
            <person name="Jonkers W."/>
            <person name="Kazan K."/>
            <person name="Kodira C.D."/>
            <person name="Koehrsen M."/>
            <person name="Kumar L."/>
            <person name="Lee Y.H."/>
            <person name="Li L."/>
            <person name="Manners J.M."/>
            <person name="Miranda-Saavedra D."/>
            <person name="Mukherjee M."/>
            <person name="Park G."/>
            <person name="Park J."/>
            <person name="Park S.Y."/>
            <person name="Proctor R.H."/>
            <person name="Regev A."/>
            <person name="Ruiz-Roldan M.C."/>
            <person name="Sain D."/>
            <person name="Sakthikumar S."/>
            <person name="Sykes S."/>
            <person name="Schwartz D.C."/>
            <person name="Turgeon B.G."/>
            <person name="Wapinski I."/>
            <person name="Yoder O."/>
            <person name="Young S."/>
            <person name="Zeng Q."/>
            <person name="Zhou S."/>
            <person name="Galagan J."/>
            <person name="Cuomo C.A."/>
            <person name="Kistler H.C."/>
            <person name="Rep M."/>
        </authorList>
    </citation>
    <scope>NUCLEOTIDE SEQUENCE [LARGE SCALE GENOMIC DNA]</scope>
    <source>
        <strain evidence="2">4287</strain>
    </source>
</reference>
<dbReference type="KEGG" id="fox:FOXG_20497"/>
<protein>
    <submittedName>
        <fullName evidence="2">Uncharacterized protein</fullName>
    </submittedName>
</protein>
<dbReference type="VEuPathDB" id="FungiDB:FOXG_20497"/>